<dbReference type="PANTHER" id="PTHR42732:SF2">
    <property type="entry name" value="BETA-MANNOSIDASE"/>
    <property type="match status" value="1"/>
</dbReference>
<keyword evidence="8" id="KW-1185">Reference proteome</keyword>
<dbReference type="SUPFAM" id="SSF49303">
    <property type="entry name" value="beta-Galactosidase/glucuronidase domain"/>
    <property type="match status" value="1"/>
</dbReference>
<sequence>MDLIDAIKAIDKPHEDDVLNRLYTPWGENIDPDNLLKEYPRPQFVRDSYINLNGYWDYSFTPDSVDEIPSEFEGIILVPFSPEAMLSGVERRLDPDQFLWYKRALPTIKKKSPNSRILLHFGAVDQFADIYINEDHVGYHGGGYLPFTLDITDYLNHTPDNMTFENNTLVVKVRDTSDSSYHSRGKQTLRRGGMYYTAQSGIWQTVWMEEVPATYIRELRIRPEKDLKTVSIEVSTNLPSQVTVKIPGHELVKSPASHDAIENFFIGDFSYSSDTYPSASVDHSQGPASYYNFKFEIDDPHLWSPEDPYLYPIQISTADDHVSSYFAMRSFTVEDDEKGIRRFCLNHKPYFLMGVLDQGYWPDGLYTAPSDEALIFDIKEMKRLHFNMLRKHIKIESARWYYHCDRLGMIVWQDMVSGGSSYAKPVVSYLPTLFPKVFGRMSDGPAYYKAFSRHSADGRREWLQEMQNTISYLYNVPSIGTWVLFNEGWGQFNAAGATIMAKDLDDTRPIDQASGWFDEGSGDFRSVHNYFRPLAVEDDPNHRAFVISEFGGLTCHIQGHSSVDRVFGYKKYDTLDDLGVAYYNIMNSSVMPLVSKGLAGVVYTQLSDVEEEVNGLITYDRRITKINPDLDPHLLTRFKKQ</sequence>
<dbReference type="EMBL" id="CP017831">
    <property type="protein sequence ID" value="AOZ95236.1"/>
    <property type="molecule type" value="Genomic_DNA"/>
</dbReference>
<feature type="domain" description="Glycosyl hydrolases family 2 sugar binding" evidence="6">
    <location>
        <begin position="100"/>
        <end position="185"/>
    </location>
</feature>
<dbReference type="Pfam" id="PF02837">
    <property type="entry name" value="Glyco_hydro_2_N"/>
    <property type="match status" value="1"/>
</dbReference>
<organism evidence="7 8">
    <name type="scientific">Butyrivibrio hungatei</name>
    <dbReference type="NCBI Taxonomy" id="185008"/>
    <lineage>
        <taxon>Bacteria</taxon>
        <taxon>Bacillati</taxon>
        <taxon>Bacillota</taxon>
        <taxon>Clostridia</taxon>
        <taxon>Lachnospirales</taxon>
        <taxon>Lachnospiraceae</taxon>
        <taxon>Butyrivibrio</taxon>
    </lineage>
</organism>
<accession>A0A1D9NXZ2</accession>
<dbReference type="SUPFAM" id="SSF51445">
    <property type="entry name" value="(Trans)glycosidases"/>
    <property type="match status" value="1"/>
</dbReference>
<evidence type="ECO:0000313" key="7">
    <source>
        <dbReference type="EMBL" id="AOZ95236.1"/>
    </source>
</evidence>
<dbReference type="Pfam" id="PF00703">
    <property type="entry name" value="Glyco_hydro_2"/>
    <property type="match status" value="1"/>
</dbReference>
<dbReference type="PANTHER" id="PTHR42732">
    <property type="entry name" value="BETA-GALACTOSIDASE"/>
    <property type="match status" value="1"/>
</dbReference>
<dbReference type="OrthoDB" id="9762066at2"/>
<proteinExistence type="inferred from homology"/>
<evidence type="ECO:0000256" key="1">
    <source>
        <dbReference type="ARBA" id="ARBA00007401"/>
    </source>
</evidence>
<protein>
    <submittedName>
        <fullName evidence="7">Glycoside hydrolase family 2 Gh2B</fullName>
    </submittedName>
</protein>
<dbReference type="GO" id="GO:0005975">
    <property type="term" value="P:carbohydrate metabolic process"/>
    <property type="evidence" value="ECO:0007669"/>
    <property type="project" value="InterPro"/>
</dbReference>
<dbReference type="AlphaFoldDB" id="A0A1D9NXZ2"/>
<feature type="domain" description="Glycoside hydrolase family 2 immunoglobulin-like beta-sandwich" evidence="4">
    <location>
        <begin position="214"/>
        <end position="329"/>
    </location>
</feature>
<feature type="domain" description="Glycoside hydrolase family 2 catalytic" evidence="5">
    <location>
        <begin position="342"/>
        <end position="514"/>
    </location>
</feature>
<evidence type="ECO:0000259" key="4">
    <source>
        <dbReference type="Pfam" id="PF00703"/>
    </source>
</evidence>
<dbReference type="Proteomes" id="UP000179284">
    <property type="component" value="Chromosome I"/>
</dbReference>
<reference evidence="8" key="1">
    <citation type="submission" date="2016-10" db="EMBL/GenBank/DDBJ databases">
        <title>The complete genome sequence of the rumen bacterium Butyrivibrio hungatei MB2003.</title>
        <authorList>
            <person name="Palevich N."/>
            <person name="Kelly W.J."/>
            <person name="Leahy S.C."/>
            <person name="Altermann E."/>
            <person name="Rakonjac J."/>
            <person name="Attwood G.T."/>
        </authorList>
    </citation>
    <scope>NUCLEOTIDE SEQUENCE [LARGE SCALE GENOMIC DNA]</scope>
    <source>
        <strain evidence="8">MB2003</strain>
    </source>
</reference>
<evidence type="ECO:0000256" key="3">
    <source>
        <dbReference type="ARBA" id="ARBA00023295"/>
    </source>
</evidence>
<evidence type="ECO:0000259" key="5">
    <source>
        <dbReference type="Pfam" id="PF02836"/>
    </source>
</evidence>
<dbReference type="InterPro" id="IPR006102">
    <property type="entry name" value="Ig-like_GH2"/>
</dbReference>
<keyword evidence="2 7" id="KW-0378">Hydrolase</keyword>
<dbReference type="InterPro" id="IPR006103">
    <property type="entry name" value="Glyco_hydro_2_cat"/>
</dbReference>
<dbReference type="Gene3D" id="2.60.120.260">
    <property type="entry name" value="Galactose-binding domain-like"/>
    <property type="match status" value="1"/>
</dbReference>
<dbReference type="GO" id="GO:0004553">
    <property type="term" value="F:hydrolase activity, hydrolyzing O-glycosyl compounds"/>
    <property type="evidence" value="ECO:0007669"/>
    <property type="project" value="InterPro"/>
</dbReference>
<comment type="similarity">
    <text evidence="1">Belongs to the glycosyl hydrolase 2 family.</text>
</comment>
<dbReference type="InterPro" id="IPR008979">
    <property type="entry name" value="Galactose-bd-like_sf"/>
</dbReference>
<evidence type="ECO:0000259" key="6">
    <source>
        <dbReference type="Pfam" id="PF02837"/>
    </source>
</evidence>
<dbReference type="InterPro" id="IPR036156">
    <property type="entry name" value="Beta-gal/glucu_dom_sf"/>
</dbReference>
<dbReference type="InterPro" id="IPR051913">
    <property type="entry name" value="GH2_Domain-Containing"/>
</dbReference>
<gene>
    <name evidence="7" type="ORF">bhn_I0200</name>
</gene>
<dbReference type="SUPFAM" id="SSF49785">
    <property type="entry name" value="Galactose-binding domain-like"/>
    <property type="match status" value="1"/>
</dbReference>
<evidence type="ECO:0000256" key="2">
    <source>
        <dbReference type="ARBA" id="ARBA00022801"/>
    </source>
</evidence>
<keyword evidence="3" id="KW-0326">Glycosidase</keyword>
<dbReference type="KEGG" id="bhu:bhn_I0200"/>
<name>A0A1D9NXZ2_9FIRM</name>
<dbReference type="InterPro" id="IPR013783">
    <property type="entry name" value="Ig-like_fold"/>
</dbReference>
<evidence type="ECO:0000313" key="8">
    <source>
        <dbReference type="Proteomes" id="UP000179284"/>
    </source>
</evidence>
<dbReference type="Pfam" id="PF02836">
    <property type="entry name" value="Glyco_hydro_2_C"/>
    <property type="match status" value="1"/>
</dbReference>
<dbReference type="Gene3D" id="3.20.20.80">
    <property type="entry name" value="Glycosidases"/>
    <property type="match status" value="1"/>
</dbReference>
<dbReference type="InterPro" id="IPR017853">
    <property type="entry name" value="GH"/>
</dbReference>
<dbReference type="Gene3D" id="2.60.40.10">
    <property type="entry name" value="Immunoglobulins"/>
    <property type="match status" value="1"/>
</dbReference>
<dbReference type="InterPro" id="IPR006104">
    <property type="entry name" value="Glyco_hydro_2_N"/>
</dbReference>
<dbReference type="RefSeq" id="WP_071175045.1">
    <property type="nucleotide sequence ID" value="NZ_CP017831.1"/>
</dbReference>